<feature type="compositionally biased region" description="Basic residues" evidence="1">
    <location>
        <begin position="713"/>
        <end position="724"/>
    </location>
</feature>
<dbReference type="PANTHER" id="PTHR11199">
    <property type="entry name" value="STROMAL ANTIGEN"/>
    <property type="match status" value="1"/>
</dbReference>
<evidence type="ECO:0000259" key="2">
    <source>
        <dbReference type="Pfam" id="PF24571"/>
    </source>
</evidence>
<keyword evidence="4" id="KW-1185">Reference proteome</keyword>
<dbReference type="InterPro" id="IPR039662">
    <property type="entry name" value="Cohesin_Scc3/SA"/>
</dbReference>
<feature type="compositionally biased region" description="Low complexity" evidence="1">
    <location>
        <begin position="773"/>
        <end position="788"/>
    </location>
</feature>
<feature type="region of interest" description="Disordered" evidence="1">
    <location>
        <begin position="410"/>
        <end position="458"/>
    </location>
</feature>
<sequence>MLLVQWGKALDSNSGDDEADSDSESNAPSGKTKAKAVAALVSSKSTGRTGLAVEALWDEVEPVSDWETLLEVLLLDHSSGETTTSRGNKGKKKASDSGVDEAWRLEEVEEGVLLEVLIASLRRTKAEAVGAKKGEEETVTSDITRALIKALPRLFMKYQTDESRMANVMLIPQLMNLNEYLEMRMMTAYSTLWDDITKQFLSHSSSTVLTNAVTTIRYMMDTTSLSNTNSTKILELEDELSNSLREAISGGDELEVASFDEDEVLALSAVCSRIATLAGTRDMISWMEEDEGGKQSSAWDIVSALAERGRLGYKEEEAMIDHALQVLYLHILWKARVLTASPDPTPDEIAFRDKLKEQRDSLLEKLLEFAIGTQSNTAEGVRRSLYRLTRKYRHAVQVLFKQEIESYAEELESESPRDEDSDSDKSGSDSDQDENAKTKKSKKGKGKEVEKSPPPGSKASILRLEKEYIFIGVIATFLRAIKAGAIDFRHAATLLSHYGRLGAVFDMCSKVIVDILRDEGMYKDNGDAVVAVILQALQDSFTLYLDGVAHTEEHSIALAKLLSTCFIIRGAQLSVVRRLDPKHVVEVHTSALTWIGKRLGAYEAAKNKKGRAKASAFFKCLTPLCAAIDGKDFLKIKAHLEQILAQAKVEVLPTAKAWDAYRAYDKRLTTGKDKAAGGKRASKRAANLEAVTTEDEGGLTTGDEALVPAPSKPRPKPRRPRRSTRGAQSGNEDEPELDEPDNPPSEPEPEFTTPKQNRRRAASESTPQSPIESAPASPLSSQAAPSSPFMFETPGTSKRKRSSDGSGSEPEPENDELPEHDDEDRLTPAPETPKPSQEQPSEEIRIRRKRVRH</sequence>
<protein>
    <recommendedName>
        <fullName evidence="2">Cohesin subunit SCC3/SA HEAT-repeats domain-containing protein</fullName>
    </recommendedName>
</protein>
<feature type="compositionally biased region" description="Basic and acidic residues" evidence="1">
    <location>
        <begin position="414"/>
        <end position="428"/>
    </location>
</feature>
<dbReference type="Proteomes" id="UP001385951">
    <property type="component" value="Unassembled WGS sequence"/>
</dbReference>
<dbReference type="GO" id="GO:0005634">
    <property type="term" value="C:nucleus"/>
    <property type="evidence" value="ECO:0007669"/>
    <property type="project" value="TreeGrafter"/>
</dbReference>
<feature type="compositionally biased region" description="Acidic residues" evidence="1">
    <location>
        <begin position="14"/>
        <end position="23"/>
    </location>
</feature>
<dbReference type="PANTHER" id="PTHR11199:SF0">
    <property type="entry name" value="LD34181P-RELATED"/>
    <property type="match status" value="1"/>
</dbReference>
<feature type="region of interest" description="Disordered" evidence="1">
    <location>
        <begin position="672"/>
        <end position="853"/>
    </location>
</feature>
<feature type="compositionally biased region" description="Acidic residues" evidence="1">
    <location>
        <begin position="810"/>
        <end position="824"/>
    </location>
</feature>
<organism evidence="3 4">
    <name type="scientific">Cerrena zonata</name>
    <dbReference type="NCBI Taxonomy" id="2478898"/>
    <lineage>
        <taxon>Eukaryota</taxon>
        <taxon>Fungi</taxon>
        <taxon>Dikarya</taxon>
        <taxon>Basidiomycota</taxon>
        <taxon>Agaricomycotina</taxon>
        <taxon>Agaricomycetes</taxon>
        <taxon>Polyporales</taxon>
        <taxon>Cerrenaceae</taxon>
        <taxon>Cerrena</taxon>
    </lineage>
</organism>
<dbReference type="Pfam" id="PF24571">
    <property type="entry name" value="HEAT_SCC3-SA"/>
    <property type="match status" value="1"/>
</dbReference>
<gene>
    <name evidence="3" type="ORF">QCA50_018999</name>
</gene>
<evidence type="ECO:0000313" key="3">
    <source>
        <dbReference type="EMBL" id="KAK7678058.1"/>
    </source>
</evidence>
<dbReference type="EMBL" id="JASBNA010000078">
    <property type="protein sequence ID" value="KAK7678058.1"/>
    <property type="molecule type" value="Genomic_DNA"/>
</dbReference>
<feature type="compositionally biased region" description="Acidic residues" evidence="1">
    <location>
        <begin position="731"/>
        <end position="741"/>
    </location>
</feature>
<dbReference type="AlphaFoldDB" id="A0AAW0FBM2"/>
<evidence type="ECO:0000256" key="1">
    <source>
        <dbReference type="SAM" id="MobiDB-lite"/>
    </source>
</evidence>
<name>A0AAW0FBM2_9APHY</name>
<evidence type="ECO:0000313" key="4">
    <source>
        <dbReference type="Proteomes" id="UP001385951"/>
    </source>
</evidence>
<proteinExistence type="predicted"/>
<dbReference type="GO" id="GO:0000785">
    <property type="term" value="C:chromatin"/>
    <property type="evidence" value="ECO:0007669"/>
    <property type="project" value="TreeGrafter"/>
</dbReference>
<reference evidence="3 4" key="1">
    <citation type="submission" date="2022-09" db="EMBL/GenBank/DDBJ databases">
        <authorList>
            <person name="Palmer J.M."/>
        </authorList>
    </citation>
    <scope>NUCLEOTIDE SEQUENCE [LARGE SCALE GENOMIC DNA]</scope>
    <source>
        <strain evidence="3 4">DSM 7382</strain>
    </source>
</reference>
<dbReference type="GO" id="GO:0007062">
    <property type="term" value="P:sister chromatid cohesion"/>
    <property type="evidence" value="ECO:0007669"/>
    <property type="project" value="TreeGrafter"/>
</dbReference>
<accession>A0AAW0FBM2</accession>
<dbReference type="GO" id="GO:0008278">
    <property type="term" value="C:cohesin complex"/>
    <property type="evidence" value="ECO:0007669"/>
    <property type="project" value="TreeGrafter"/>
</dbReference>
<dbReference type="GO" id="GO:0003682">
    <property type="term" value="F:chromatin binding"/>
    <property type="evidence" value="ECO:0007669"/>
    <property type="project" value="TreeGrafter"/>
</dbReference>
<feature type="region of interest" description="Disordered" evidence="1">
    <location>
        <begin position="1"/>
        <end position="33"/>
    </location>
</feature>
<feature type="domain" description="Cohesin subunit SCC3/SA HEAT-repeats" evidence="2">
    <location>
        <begin position="53"/>
        <end position="333"/>
    </location>
</feature>
<dbReference type="InterPro" id="IPR056396">
    <property type="entry name" value="HEAT_SCC3-SA"/>
</dbReference>
<comment type="caution">
    <text evidence="3">The sequence shown here is derived from an EMBL/GenBank/DDBJ whole genome shotgun (WGS) entry which is preliminary data.</text>
</comment>